<dbReference type="Pfam" id="PF08538">
    <property type="entry name" value="DUF1749"/>
    <property type="match status" value="2"/>
</dbReference>
<dbReference type="EMBL" id="JAGFBR010000006">
    <property type="protein sequence ID" value="KAH0465092.1"/>
    <property type="molecule type" value="Genomic_DNA"/>
</dbReference>
<sequence>MNPSTAAASSSSSSSSSSSWFSGIVRGRSTKGATSSTGGVAVPFAGDASGTGHRKNQLPGVLFKYGPKSVQVAFRTGDFNQQVIFLGGLTDGFLATEYVEPLAVALENENWSLVQPLLSSSYIGYGTSTLELDALELNQLIGYLINKENSEGVVLLGHSTGCQDIVHYMRTNFTFSRAVRGVILQAPVSDREYRAMLPETAEMIDLALSMMNEGRALELMPRQANPDAPITAYRQRCLYLKFGSFNCSKPLHYSLVVNDEGVFHFEVTDRLNLGLLQEYTERSLSPQQILKKIRMKVENQYHSLCAYMGDDDMFSSDLSEDQLRTILGHMSNTPCQVIFSMADEFVPEYVDKKTLVERLCRAMGGAEKVEIEHGNHSLSNRVQEAVQAILDFVKREGPKGWDDPWH</sequence>
<dbReference type="PANTHER" id="PTHR31591:SF1">
    <property type="entry name" value="UPF0613 PROTEIN PB24D3.06C"/>
    <property type="match status" value="1"/>
</dbReference>
<proteinExistence type="predicted"/>
<dbReference type="InterPro" id="IPR029058">
    <property type="entry name" value="AB_hydrolase_fold"/>
</dbReference>
<dbReference type="AlphaFoldDB" id="A0AAV7HB44"/>
<dbReference type="Gene3D" id="3.40.50.1820">
    <property type="entry name" value="alpha/beta hydrolase"/>
    <property type="match status" value="2"/>
</dbReference>
<evidence type="ECO:0000313" key="2">
    <source>
        <dbReference type="EMBL" id="KAH0465092.1"/>
    </source>
</evidence>
<accession>A0AAV7HB44</accession>
<dbReference type="Proteomes" id="UP000775213">
    <property type="component" value="Unassembled WGS sequence"/>
</dbReference>
<evidence type="ECO:0000256" key="1">
    <source>
        <dbReference type="SAM" id="MobiDB-lite"/>
    </source>
</evidence>
<protein>
    <submittedName>
        <fullName evidence="2">Uncharacterized protein</fullName>
    </submittedName>
</protein>
<reference evidence="2 3" key="1">
    <citation type="journal article" date="2021" name="Hortic Res">
        <title>Chromosome-scale assembly of the Dendrobium chrysotoxum genome enhances the understanding of orchid evolution.</title>
        <authorList>
            <person name="Zhang Y."/>
            <person name="Zhang G.Q."/>
            <person name="Zhang D."/>
            <person name="Liu X.D."/>
            <person name="Xu X.Y."/>
            <person name="Sun W.H."/>
            <person name="Yu X."/>
            <person name="Zhu X."/>
            <person name="Wang Z.W."/>
            <person name="Zhao X."/>
            <person name="Zhong W.Y."/>
            <person name="Chen H."/>
            <person name="Yin W.L."/>
            <person name="Huang T."/>
            <person name="Niu S.C."/>
            <person name="Liu Z.J."/>
        </authorList>
    </citation>
    <scope>NUCLEOTIDE SEQUENCE [LARGE SCALE GENOMIC DNA]</scope>
    <source>
        <strain evidence="2">Lindl</strain>
    </source>
</reference>
<dbReference type="InterPro" id="IPR013744">
    <property type="entry name" value="SidJ"/>
</dbReference>
<feature type="compositionally biased region" description="Low complexity" evidence="1">
    <location>
        <begin position="1"/>
        <end position="19"/>
    </location>
</feature>
<keyword evidence="3" id="KW-1185">Reference proteome</keyword>
<feature type="region of interest" description="Disordered" evidence="1">
    <location>
        <begin position="1"/>
        <end position="20"/>
    </location>
</feature>
<dbReference type="SUPFAM" id="SSF53474">
    <property type="entry name" value="alpha/beta-Hydrolases"/>
    <property type="match status" value="1"/>
</dbReference>
<gene>
    <name evidence="2" type="ORF">IEQ34_005195</name>
</gene>
<organism evidence="2 3">
    <name type="scientific">Dendrobium chrysotoxum</name>
    <name type="common">Orchid</name>
    <dbReference type="NCBI Taxonomy" id="161865"/>
    <lineage>
        <taxon>Eukaryota</taxon>
        <taxon>Viridiplantae</taxon>
        <taxon>Streptophyta</taxon>
        <taxon>Embryophyta</taxon>
        <taxon>Tracheophyta</taxon>
        <taxon>Spermatophyta</taxon>
        <taxon>Magnoliopsida</taxon>
        <taxon>Liliopsida</taxon>
        <taxon>Asparagales</taxon>
        <taxon>Orchidaceae</taxon>
        <taxon>Epidendroideae</taxon>
        <taxon>Malaxideae</taxon>
        <taxon>Dendrobiinae</taxon>
        <taxon>Dendrobium</taxon>
    </lineage>
</organism>
<name>A0AAV7HB44_DENCH</name>
<comment type="caution">
    <text evidence="2">The sequence shown here is derived from an EMBL/GenBank/DDBJ whole genome shotgun (WGS) entry which is preliminary data.</text>
</comment>
<evidence type="ECO:0000313" key="3">
    <source>
        <dbReference type="Proteomes" id="UP000775213"/>
    </source>
</evidence>
<dbReference type="PANTHER" id="PTHR31591">
    <property type="entry name" value="UPF0613 PROTEIN PB24D3.06C"/>
    <property type="match status" value="1"/>
</dbReference>